<evidence type="ECO:0000313" key="8">
    <source>
        <dbReference type="WBParaSite" id="HNAJ_0001000901-mRNA-1"/>
    </source>
</evidence>
<dbReference type="STRING" id="102285.A0A0R3TR20"/>
<dbReference type="GO" id="GO:0010468">
    <property type="term" value="P:regulation of gene expression"/>
    <property type="evidence" value="ECO:0007669"/>
    <property type="project" value="TreeGrafter"/>
</dbReference>
<dbReference type="PROSITE" id="PS50118">
    <property type="entry name" value="HMG_BOX_2"/>
    <property type="match status" value="1"/>
</dbReference>
<reference evidence="6 7" key="2">
    <citation type="submission" date="2018-11" db="EMBL/GenBank/DDBJ databases">
        <authorList>
            <consortium name="Pathogen Informatics"/>
        </authorList>
    </citation>
    <scope>NUCLEOTIDE SEQUENCE [LARGE SCALE GENOMIC DNA]</scope>
</reference>
<keyword evidence="2 3" id="KW-0539">Nucleus</keyword>
<feature type="DNA-binding region" description="HMG box" evidence="3">
    <location>
        <begin position="9"/>
        <end position="76"/>
    </location>
</feature>
<dbReference type="GO" id="GO:0005634">
    <property type="term" value="C:nucleus"/>
    <property type="evidence" value="ECO:0007669"/>
    <property type="project" value="UniProtKB-UniRule"/>
</dbReference>
<dbReference type="PANTHER" id="PTHR46040">
    <property type="entry name" value="HIGH MOBILITY GROUP PROTEIN 2"/>
    <property type="match status" value="1"/>
</dbReference>
<evidence type="ECO:0000256" key="3">
    <source>
        <dbReference type="PROSITE-ProRule" id="PRU00267"/>
    </source>
</evidence>
<keyword evidence="4" id="KW-0175">Coiled coil</keyword>
<organism evidence="8">
    <name type="scientific">Rodentolepis nana</name>
    <name type="common">Dwarf tapeworm</name>
    <name type="synonym">Hymenolepis nana</name>
    <dbReference type="NCBI Taxonomy" id="102285"/>
    <lineage>
        <taxon>Eukaryota</taxon>
        <taxon>Metazoa</taxon>
        <taxon>Spiralia</taxon>
        <taxon>Lophotrochozoa</taxon>
        <taxon>Platyhelminthes</taxon>
        <taxon>Cestoda</taxon>
        <taxon>Eucestoda</taxon>
        <taxon>Cyclophyllidea</taxon>
        <taxon>Hymenolepididae</taxon>
        <taxon>Rodentolepis</taxon>
    </lineage>
</organism>
<proteinExistence type="predicted"/>
<keyword evidence="7" id="KW-1185">Reference proteome</keyword>
<dbReference type="OrthoDB" id="3213154at2759"/>
<dbReference type="SUPFAM" id="SSF47095">
    <property type="entry name" value="HMG-box"/>
    <property type="match status" value="1"/>
</dbReference>
<evidence type="ECO:0000256" key="2">
    <source>
        <dbReference type="ARBA" id="ARBA00023242"/>
    </source>
</evidence>
<dbReference type="SMART" id="SM00398">
    <property type="entry name" value="HMG"/>
    <property type="match status" value="1"/>
</dbReference>
<feature type="coiled-coil region" evidence="4">
    <location>
        <begin position="134"/>
        <end position="189"/>
    </location>
</feature>
<dbReference type="Proteomes" id="UP000278807">
    <property type="component" value="Unassembled WGS sequence"/>
</dbReference>
<evidence type="ECO:0000256" key="4">
    <source>
        <dbReference type="SAM" id="Coils"/>
    </source>
</evidence>
<evidence type="ECO:0000313" key="7">
    <source>
        <dbReference type="Proteomes" id="UP000278807"/>
    </source>
</evidence>
<dbReference type="PANTHER" id="PTHR46040:SF3">
    <property type="entry name" value="HIGH MOBILITY GROUP PROTEIN 2"/>
    <property type="match status" value="1"/>
</dbReference>
<gene>
    <name evidence="6" type="ORF">HNAJ_LOCUS10004</name>
</gene>
<dbReference type="AlphaFoldDB" id="A0A0R3TR20"/>
<dbReference type="GO" id="GO:0003677">
    <property type="term" value="F:DNA binding"/>
    <property type="evidence" value="ECO:0007669"/>
    <property type="project" value="UniProtKB-UniRule"/>
</dbReference>
<dbReference type="EMBL" id="UZAE01012839">
    <property type="protein sequence ID" value="VDO06948.1"/>
    <property type="molecule type" value="Genomic_DNA"/>
</dbReference>
<evidence type="ECO:0000313" key="6">
    <source>
        <dbReference type="EMBL" id="VDO06948.1"/>
    </source>
</evidence>
<accession>A0A0R3TR20</accession>
<dbReference type="InterPro" id="IPR036910">
    <property type="entry name" value="HMG_box_dom_sf"/>
</dbReference>
<sequence>MRSHGPNAPQKPSSAFMYFLRYQCSQSNDLDSLPFNEKRSYASKTWQSMSQEQKQVYYDKVRTEQKAYDIKLAEYKKTDEYRQWLIKHENSKAARSKNGKSAKDMNGDTDSIDDEFASKFRRIEIFTPEFLDYNKQREMQLRNLRKEVTKQEEETASFSTHIDGLSSANSAMTQQIKSSEESLAQEEKLLTKFYQELASAFSSLQLPNLEASPRSHGKSFDRTTPDNIEAFLSKLMELIQSGHNEALKSKAKECLAAAIQSNSLSLCSI</sequence>
<dbReference type="WBParaSite" id="HNAJ_0001000901-mRNA-1">
    <property type="protein sequence ID" value="HNAJ_0001000901-mRNA-1"/>
    <property type="gene ID" value="HNAJ_0001000901"/>
</dbReference>
<keyword evidence="1 3" id="KW-0238">DNA-binding</keyword>
<reference evidence="8" key="1">
    <citation type="submission" date="2017-02" db="UniProtKB">
        <authorList>
            <consortium name="WormBaseParasite"/>
        </authorList>
    </citation>
    <scope>IDENTIFICATION</scope>
</reference>
<evidence type="ECO:0000256" key="1">
    <source>
        <dbReference type="ARBA" id="ARBA00023125"/>
    </source>
</evidence>
<dbReference type="InterPro" id="IPR051965">
    <property type="entry name" value="ChromReg_NeuronalGeneExpr"/>
</dbReference>
<protein>
    <submittedName>
        <fullName evidence="8">HMG box domain-containing protein</fullName>
    </submittedName>
</protein>
<dbReference type="Pfam" id="PF09011">
    <property type="entry name" value="HMG_box_2"/>
    <property type="match status" value="1"/>
</dbReference>
<dbReference type="InterPro" id="IPR009071">
    <property type="entry name" value="HMG_box_dom"/>
</dbReference>
<evidence type="ECO:0000259" key="5">
    <source>
        <dbReference type="PROSITE" id="PS50118"/>
    </source>
</evidence>
<dbReference type="Gene3D" id="1.10.30.10">
    <property type="entry name" value="High mobility group box domain"/>
    <property type="match status" value="1"/>
</dbReference>
<name>A0A0R3TR20_RODNA</name>
<feature type="domain" description="HMG box" evidence="5">
    <location>
        <begin position="9"/>
        <end position="76"/>
    </location>
</feature>